<proteinExistence type="predicted"/>
<evidence type="ECO:0000313" key="2">
    <source>
        <dbReference type="Proteomes" id="UP000501690"/>
    </source>
</evidence>
<name>A0A4D6LM17_VIGUN</name>
<sequence>MAAAFRFRRGGSAAEGWWNVNLMVREGYGNGGCQQGVAAMDVVLFWFTGSVADAVVHLLRSGARWCRDEARP</sequence>
<evidence type="ECO:0000313" key="1">
    <source>
        <dbReference type="EMBL" id="QCD89508.1"/>
    </source>
</evidence>
<dbReference type="EMBL" id="CP039348">
    <property type="protein sequence ID" value="QCD89508.1"/>
    <property type="molecule type" value="Genomic_DNA"/>
</dbReference>
<organism evidence="1 2">
    <name type="scientific">Vigna unguiculata</name>
    <name type="common">Cowpea</name>
    <dbReference type="NCBI Taxonomy" id="3917"/>
    <lineage>
        <taxon>Eukaryota</taxon>
        <taxon>Viridiplantae</taxon>
        <taxon>Streptophyta</taxon>
        <taxon>Embryophyta</taxon>
        <taxon>Tracheophyta</taxon>
        <taxon>Spermatophyta</taxon>
        <taxon>Magnoliopsida</taxon>
        <taxon>eudicotyledons</taxon>
        <taxon>Gunneridae</taxon>
        <taxon>Pentapetalae</taxon>
        <taxon>rosids</taxon>
        <taxon>fabids</taxon>
        <taxon>Fabales</taxon>
        <taxon>Fabaceae</taxon>
        <taxon>Papilionoideae</taxon>
        <taxon>50 kb inversion clade</taxon>
        <taxon>NPAAA clade</taxon>
        <taxon>indigoferoid/millettioid clade</taxon>
        <taxon>Phaseoleae</taxon>
        <taxon>Vigna</taxon>
    </lineage>
</organism>
<protein>
    <submittedName>
        <fullName evidence="1">Uncharacterized protein</fullName>
    </submittedName>
</protein>
<dbReference type="AlphaFoldDB" id="A0A4D6LM17"/>
<gene>
    <name evidence="1" type="ORF">DEO72_LG4g454</name>
</gene>
<keyword evidence="2" id="KW-1185">Reference proteome</keyword>
<dbReference type="Proteomes" id="UP000501690">
    <property type="component" value="Linkage Group LG4"/>
</dbReference>
<reference evidence="1 2" key="1">
    <citation type="submission" date="2019-04" db="EMBL/GenBank/DDBJ databases">
        <title>An improved genome assembly and genetic linkage map for asparagus bean, Vigna unguiculata ssp. sesquipedialis.</title>
        <authorList>
            <person name="Xia Q."/>
            <person name="Zhang R."/>
            <person name="Dong Y."/>
        </authorList>
    </citation>
    <scope>NUCLEOTIDE SEQUENCE [LARGE SCALE GENOMIC DNA]</scope>
    <source>
        <tissue evidence="1">Leaf</tissue>
    </source>
</reference>
<accession>A0A4D6LM17</accession>